<comment type="caution">
    <text evidence="2">The sequence shown here is derived from an EMBL/GenBank/DDBJ whole genome shotgun (WGS) entry which is preliminary data.</text>
</comment>
<dbReference type="GO" id="GO:0003677">
    <property type="term" value="F:DNA binding"/>
    <property type="evidence" value="ECO:0007669"/>
    <property type="project" value="InterPro"/>
</dbReference>
<gene>
    <name evidence="2" type="primary">spo0A_30</name>
    <name evidence="2" type="ORF">SDC9_162196</name>
</gene>
<dbReference type="InterPro" id="IPR036388">
    <property type="entry name" value="WH-like_DNA-bd_sf"/>
</dbReference>
<organism evidence="2">
    <name type="scientific">bioreactor metagenome</name>
    <dbReference type="NCBI Taxonomy" id="1076179"/>
    <lineage>
        <taxon>unclassified sequences</taxon>
        <taxon>metagenomes</taxon>
        <taxon>ecological metagenomes</taxon>
    </lineage>
</organism>
<name>A0A645FKD1_9ZZZZ</name>
<dbReference type="Pfam" id="PF08769">
    <property type="entry name" value="Spo0A_C"/>
    <property type="match status" value="1"/>
</dbReference>
<dbReference type="InterPro" id="IPR014879">
    <property type="entry name" value="Spo0A_C"/>
</dbReference>
<evidence type="ECO:0000313" key="2">
    <source>
        <dbReference type="EMBL" id="MPN14867.1"/>
    </source>
</evidence>
<sequence length="107" mass="12593">MDKRVKDTLLTLGIRSTYQGFHYIKHALCLCLDDGDKIQSICKYIYPEVARKYQTSQDNVEHCMRTAIAYCWYNGNREYLIKIARYPLKEKPTNSEFLDILYNALEG</sequence>
<dbReference type="GO" id="GO:0003700">
    <property type="term" value="F:DNA-binding transcription factor activity"/>
    <property type="evidence" value="ECO:0007669"/>
    <property type="project" value="InterPro"/>
</dbReference>
<dbReference type="SUPFAM" id="SSF46894">
    <property type="entry name" value="C-terminal effector domain of the bipartite response regulators"/>
    <property type="match status" value="1"/>
</dbReference>
<accession>A0A645FKD1</accession>
<reference evidence="2" key="1">
    <citation type="submission" date="2019-08" db="EMBL/GenBank/DDBJ databases">
        <authorList>
            <person name="Kucharzyk K."/>
            <person name="Murdoch R.W."/>
            <person name="Higgins S."/>
            <person name="Loffler F."/>
        </authorList>
    </citation>
    <scope>NUCLEOTIDE SEQUENCE</scope>
</reference>
<dbReference type="EMBL" id="VSSQ01061549">
    <property type="protein sequence ID" value="MPN14867.1"/>
    <property type="molecule type" value="Genomic_DNA"/>
</dbReference>
<dbReference type="Gene3D" id="1.10.10.10">
    <property type="entry name" value="Winged helix-like DNA-binding domain superfamily/Winged helix DNA-binding domain"/>
    <property type="match status" value="1"/>
</dbReference>
<feature type="domain" description="Sporulation initiation factor Spo0A C-terminal" evidence="1">
    <location>
        <begin position="5"/>
        <end position="104"/>
    </location>
</feature>
<proteinExistence type="predicted"/>
<dbReference type="InterPro" id="IPR016032">
    <property type="entry name" value="Sig_transdc_resp-reg_C-effctor"/>
</dbReference>
<dbReference type="GO" id="GO:0005737">
    <property type="term" value="C:cytoplasm"/>
    <property type="evidence" value="ECO:0007669"/>
    <property type="project" value="InterPro"/>
</dbReference>
<protein>
    <submittedName>
        <fullName evidence="2">Stage 0 sporulation protein A</fullName>
    </submittedName>
</protein>
<dbReference type="AlphaFoldDB" id="A0A645FKD1"/>
<dbReference type="GO" id="GO:0042173">
    <property type="term" value="P:regulation of sporulation resulting in formation of a cellular spore"/>
    <property type="evidence" value="ECO:0007669"/>
    <property type="project" value="InterPro"/>
</dbReference>
<evidence type="ECO:0000259" key="1">
    <source>
        <dbReference type="Pfam" id="PF08769"/>
    </source>
</evidence>
<dbReference type="GO" id="GO:0005509">
    <property type="term" value="F:calcium ion binding"/>
    <property type="evidence" value="ECO:0007669"/>
    <property type="project" value="InterPro"/>
</dbReference>